<proteinExistence type="predicted"/>
<evidence type="ECO:0000256" key="5">
    <source>
        <dbReference type="ARBA" id="ARBA00023136"/>
    </source>
</evidence>
<feature type="transmembrane region" description="Helical" evidence="6">
    <location>
        <begin position="284"/>
        <end position="302"/>
    </location>
</feature>
<dbReference type="Gene3D" id="1.20.1250.20">
    <property type="entry name" value="MFS general substrate transporter like domains"/>
    <property type="match status" value="1"/>
</dbReference>
<feature type="transmembrane region" description="Helical" evidence="6">
    <location>
        <begin position="20"/>
        <end position="40"/>
    </location>
</feature>
<dbReference type="PANTHER" id="PTHR43124:SF3">
    <property type="entry name" value="CHLORAMPHENICOL EFFLUX PUMP RV0191"/>
    <property type="match status" value="1"/>
</dbReference>
<keyword evidence="3 6" id="KW-0812">Transmembrane</keyword>
<dbReference type="PROSITE" id="PS50850">
    <property type="entry name" value="MFS"/>
    <property type="match status" value="1"/>
</dbReference>
<dbReference type="InterPro" id="IPR050189">
    <property type="entry name" value="MFS_Efflux_Transporters"/>
</dbReference>
<keyword evidence="2" id="KW-1003">Cell membrane</keyword>
<dbReference type="InterPro" id="IPR011701">
    <property type="entry name" value="MFS"/>
</dbReference>
<dbReference type="SUPFAM" id="SSF103473">
    <property type="entry name" value="MFS general substrate transporter"/>
    <property type="match status" value="1"/>
</dbReference>
<feature type="domain" description="Major facilitator superfamily (MFS) profile" evidence="7">
    <location>
        <begin position="18"/>
        <end position="403"/>
    </location>
</feature>
<dbReference type="CDD" id="cd17324">
    <property type="entry name" value="MFS_NepI_like"/>
    <property type="match status" value="1"/>
</dbReference>
<keyword evidence="5 6" id="KW-0472">Membrane</keyword>
<organism evidence="8 9">
    <name type="scientific">Flavobacterium suzhouense</name>
    <dbReference type="NCBI Taxonomy" id="1529638"/>
    <lineage>
        <taxon>Bacteria</taxon>
        <taxon>Pseudomonadati</taxon>
        <taxon>Bacteroidota</taxon>
        <taxon>Flavobacteriia</taxon>
        <taxon>Flavobacteriales</taxon>
        <taxon>Flavobacteriaceae</taxon>
        <taxon>Flavobacterium</taxon>
    </lineage>
</organism>
<dbReference type="EMBL" id="JBHUMD010000003">
    <property type="protein sequence ID" value="MFD2600857.1"/>
    <property type="molecule type" value="Genomic_DNA"/>
</dbReference>
<dbReference type="RefSeq" id="WP_379819521.1">
    <property type="nucleotide sequence ID" value="NZ_JBHUMD010000003.1"/>
</dbReference>
<feature type="transmembrane region" description="Helical" evidence="6">
    <location>
        <begin position="113"/>
        <end position="135"/>
    </location>
</feature>
<dbReference type="InterPro" id="IPR036259">
    <property type="entry name" value="MFS_trans_sf"/>
</dbReference>
<feature type="transmembrane region" description="Helical" evidence="6">
    <location>
        <begin position="222"/>
        <end position="246"/>
    </location>
</feature>
<comment type="caution">
    <text evidence="8">The sequence shown here is derived from an EMBL/GenBank/DDBJ whole genome shotgun (WGS) entry which is preliminary data.</text>
</comment>
<evidence type="ECO:0000313" key="9">
    <source>
        <dbReference type="Proteomes" id="UP001597480"/>
    </source>
</evidence>
<evidence type="ECO:0000256" key="2">
    <source>
        <dbReference type="ARBA" id="ARBA00022475"/>
    </source>
</evidence>
<keyword evidence="4 6" id="KW-1133">Transmembrane helix</keyword>
<feature type="transmembrane region" description="Helical" evidence="6">
    <location>
        <begin position="258"/>
        <end position="277"/>
    </location>
</feature>
<comment type="subcellular location">
    <subcellularLocation>
        <location evidence="1">Cell membrane</location>
        <topology evidence="1">Multi-pass membrane protein</topology>
    </subcellularLocation>
</comment>
<evidence type="ECO:0000256" key="3">
    <source>
        <dbReference type="ARBA" id="ARBA00022692"/>
    </source>
</evidence>
<feature type="transmembrane region" description="Helical" evidence="6">
    <location>
        <begin position="142"/>
        <end position="162"/>
    </location>
</feature>
<name>A0ABW5NRE7_9FLAO</name>
<evidence type="ECO:0000256" key="4">
    <source>
        <dbReference type="ARBA" id="ARBA00022989"/>
    </source>
</evidence>
<feature type="transmembrane region" description="Helical" evidence="6">
    <location>
        <begin position="84"/>
        <end position="107"/>
    </location>
</feature>
<accession>A0ABW5NRE7</accession>
<feature type="transmembrane region" description="Helical" evidence="6">
    <location>
        <begin position="383"/>
        <end position="402"/>
    </location>
</feature>
<protein>
    <submittedName>
        <fullName evidence="8">MFS transporter</fullName>
    </submittedName>
</protein>
<evidence type="ECO:0000259" key="7">
    <source>
        <dbReference type="PROSITE" id="PS50850"/>
    </source>
</evidence>
<feature type="transmembrane region" description="Helical" evidence="6">
    <location>
        <begin position="345"/>
        <end position="371"/>
    </location>
</feature>
<keyword evidence="9" id="KW-1185">Reference proteome</keyword>
<evidence type="ECO:0000256" key="6">
    <source>
        <dbReference type="SAM" id="Phobius"/>
    </source>
</evidence>
<gene>
    <name evidence="8" type="ORF">ACFSR3_02200</name>
</gene>
<feature type="transmembrane region" description="Helical" evidence="6">
    <location>
        <begin position="308"/>
        <end position="324"/>
    </location>
</feature>
<dbReference type="PANTHER" id="PTHR43124">
    <property type="entry name" value="PURINE EFFLUX PUMP PBUE"/>
    <property type="match status" value="1"/>
</dbReference>
<dbReference type="Proteomes" id="UP001597480">
    <property type="component" value="Unassembled WGS sequence"/>
</dbReference>
<dbReference type="InterPro" id="IPR020846">
    <property type="entry name" value="MFS_dom"/>
</dbReference>
<dbReference type="Pfam" id="PF07690">
    <property type="entry name" value="MFS_1"/>
    <property type="match status" value="1"/>
</dbReference>
<reference evidence="9" key="1">
    <citation type="journal article" date="2019" name="Int. J. Syst. Evol. Microbiol.">
        <title>The Global Catalogue of Microorganisms (GCM) 10K type strain sequencing project: providing services to taxonomists for standard genome sequencing and annotation.</title>
        <authorList>
            <consortium name="The Broad Institute Genomics Platform"/>
            <consortium name="The Broad Institute Genome Sequencing Center for Infectious Disease"/>
            <person name="Wu L."/>
            <person name="Ma J."/>
        </authorList>
    </citation>
    <scope>NUCLEOTIDE SEQUENCE [LARGE SCALE GENOMIC DNA]</scope>
    <source>
        <strain evidence="9">KCTC 42107</strain>
    </source>
</reference>
<evidence type="ECO:0000313" key="8">
    <source>
        <dbReference type="EMBL" id="MFD2600857.1"/>
    </source>
</evidence>
<sequence>MKQKKTDIPSFTPYQKFIIVLLAILQFTIILDFIIISPLGDVLMKTLDMTTTQFGLAVSAYAFSAGGSGLLAAGFADKFDRKKLLIFFYSGFIIGTIFCALATGYWTLLAARIVTGLFGGVIGSVSLAIVTDLFVIEQRGRVMGFIQMAFATSQILGIPLGLYCADKWGWHSSFLLIAILGMLVLVGIIIKMHPVDKHLGLQEDKNAFQHLWHTVSNKKYQVGFAAIALLSVGGFMLQPFGSAFLVNNIGIAQEDLKMVYFFTGLSVLFIMPLVGKLSDKVSKVRLFAAGSFIAIVTIMFYTNLGPTPLWEVVIINMIMFMGVMSRMIPATTLNTGIPEMKDRGAYMAITSSLQQIAGGIAAVFAGFIVHQETKTSPLEHYDILGYIIAVVTICSIFLVSRVDKLVNTKTKSESAPLAQDAVMEH</sequence>
<feature type="transmembrane region" description="Helical" evidence="6">
    <location>
        <begin position="52"/>
        <end position="72"/>
    </location>
</feature>
<feature type="transmembrane region" description="Helical" evidence="6">
    <location>
        <begin position="168"/>
        <end position="190"/>
    </location>
</feature>
<evidence type="ECO:0000256" key="1">
    <source>
        <dbReference type="ARBA" id="ARBA00004651"/>
    </source>
</evidence>